<accession>A0A1J5R4I4</accession>
<reference evidence="2" key="1">
    <citation type="submission" date="2016-10" db="EMBL/GenBank/DDBJ databases">
        <title>Sequence of Gallionella enrichment culture.</title>
        <authorList>
            <person name="Poehlein A."/>
            <person name="Muehling M."/>
            <person name="Daniel R."/>
        </authorList>
    </citation>
    <scope>NUCLEOTIDE SEQUENCE</scope>
</reference>
<dbReference type="Pfam" id="PF04319">
    <property type="entry name" value="NifZ"/>
    <property type="match status" value="1"/>
</dbReference>
<organism evidence="2">
    <name type="scientific">mine drainage metagenome</name>
    <dbReference type="NCBI Taxonomy" id="410659"/>
    <lineage>
        <taxon>unclassified sequences</taxon>
        <taxon>metagenomes</taxon>
        <taxon>ecological metagenomes</taxon>
    </lineage>
</organism>
<evidence type="ECO:0000256" key="1">
    <source>
        <dbReference type="ARBA" id="ARBA00023231"/>
    </source>
</evidence>
<dbReference type="AlphaFoldDB" id="A0A1J5R4I4"/>
<evidence type="ECO:0000313" key="2">
    <source>
        <dbReference type="EMBL" id="OIQ90833.1"/>
    </source>
</evidence>
<name>A0A1J5R4I4_9ZZZZ</name>
<dbReference type="EMBL" id="MLJW01000278">
    <property type="protein sequence ID" value="OIQ90833.1"/>
    <property type="molecule type" value="Genomic_DNA"/>
</dbReference>
<dbReference type="GO" id="GO:0009399">
    <property type="term" value="P:nitrogen fixation"/>
    <property type="evidence" value="ECO:0007669"/>
    <property type="project" value="InterPro"/>
</dbReference>
<comment type="caution">
    <text evidence="2">The sequence shown here is derived from an EMBL/GenBank/DDBJ whole genome shotgun (WGS) entry which is preliminary data.</text>
</comment>
<dbReference type="InterPro" id="IPR007415">
    <property type="entry name" value="Nitrogenase_MoFe_mat_NifZ"/>
</dbReference>
<protein>
    <submittedName>
        <fullName evidence="2">NifZ domain protein</fullName>
    </submittedName>
</protein>
<sequence>MHDSRTELYDPPAFAQGGKVRALKEVRNDGTYPGLPLGALLIQPGDVGYVKSVGTFLNRFYVYAVDFVDRGMLVGMRGHELEDLETPP</sequence>
<gene>
    <name evidence="2" type="ORF">GALL_272340</name>
</gene>
<keyword evidence="1" id="KW-0535">Nitrogen fixation</keyword>
<proteinExistence type="predicted"/>